<accession>A0A160FKC4</accession>
<reference evidence="1 2" key="1">
    <citation type="journal article" date="2016" name="Gene">
        <title>PacBio SMRT assembly of a complex multi-replicon genome reveals chlorocatechol degradative operon in a region of genome plasticity.</title>
        <authorList>
            <person name="Ricker N."/>
            <person name="Shen S.Y."/>
            <person name="Goordial J."/>
            <person name="Jin S."/>
            <person name="Fulthorpe R.R."/>
        </authorList>
    </citation>
    <scope>NUCLEOTIDE SEQUENCE [LARGE SCALE GENOMIC DNA]</scope>
    <source>
        <strain evidence="1 2">OLGA172</strain>
    </source>
</reference>
<evidence type="ECO:0000313" key="2">
    <source>
        <dbReference type="Proteomes" id="UP000076852"/>
    </source>
</evidence>
<protein>
    <submittedName>
        <fullName evidence="1">Uncharacterized protein</fullName>
    </submittedName>
</protein>
<sequence length="69" mass="7735">MVESIYSICIEADIFEWSQLERYKRPLRPNVATLISANVSFTKDCVEKVARGSECSVSWKTSIDGSDSS</sequence>
<keyword evidence="2" id="KW-1185">Reference proteome</keyword>
<dbReference type="Proteomes" id="UP000076852">
    <property type="component" value="Chromosome 1"/>
</dbReference>
<name>A0A160FKC4_9BURK</name>
<proteinExistence type="predicted"/>
<dbReference type="AlphaFoldDB" id="A0A160FKC4"/>
<evidence type="ECO:0000313" key="1">
    <source>
        <dbReference type="EMBL" id="ANB72694.1"/>
    </source>
</evidence>
<dbReference type="EMBL" id="CP014578">
    <property type="protein sequence ID" value="ANB72694.1"/>
    <property type="molecule type" value="Genomic_DNA"/>
</dbReference>
<dbReference type="KEGG" id="buz:AYM40_10180"/>
<organism evidence="1 2">
    <name type="scientific">Paraburkholderia phytofirmans OLGA172</name>
    <dbReference type="NCBI Taxonomy" id="1417228"/>
    <lineage>
        <taxon>Bacteria</taxon>
        <taxon>Pseudomonadati</taxon>
        <taxon>Pseudomonadota</taxon>
        <taxon>Betaproteobacteria</taxon>
        <taxon>Burkholderiales</taxon>
        <taxon>Burkholderiaceae</taxon>
        <taxon>Paraburkholderia</taxon>
    </lineage>
</organism>
<gene>
    <name evidence="1" type="ORF">AYM40_10180</name>
</gene>